<dbReference type="InterPro" id="IPR053341">
    <property type="entry name" value="Oxidative_stress_globin-like"/>
</dbReference>
<evidence type="ECO:0000313" key="4">
    <source>
        <dbReference type="Proteomes" id="UP000046393"/>
    </source>
</evidence>
<dbReference type="InterPro" id="IPR009050">
    <property type="entry name" value="Globin-like_sf"/>
</dbReference>
<accession>A0A0N5AAY2</accession>
<feature type="domain" description="Globin" evidence="3">
    <location>
        <begin position="134"/>
        <end position="250"/>
    </location>
</feature>
<dbReference type="CDD" id="cd01040">
    <property type="entry name" value="Mb-like"/>
    <property type="match status" value="1"/>
</dbReference>
<protein>
    <submittedName>
        <fullName evidence="5">GLOBIN domain-containing protein</fullName>
    </submittedName>
</protein>
<feature type="compositionally biased region" description="Low complexity" evidence="2">
    <location>
        <begin position="36"/>
        <end position="47"/>
    </location>
</feature>
<dbReference type="PANTHER" id="PTHR47768:SF2">
    <property type="entry name" value="GLOBIN-RELATED"/>
    <property type="match status" value="1"/>
</dbReference>
<dbReference type="GO" id="GO:0019825">
    <property type="term" value="F:oxygen binding"/>
    <property type="evidence" value="ECO:0007669"/>
    <property type="project" value="InterPro"/>
</dbReference>
<keyword evidence="1" id="KW-0813">Transport</keyword>
<evidence type="ECO:0000256" key="1">
    <source>
        <dbReference type="RuleBase" id="RU000356"/>
    </source>
</evidence>
<dbReference type="InterPro" id="IPR044399">
    <property type="entry name" value="Mb-like_M"/>
</dbReference>
<keyword evidence="4" id="KW-1185">Reference proteome</keyword>
<dbReference type="SUPFAM" id="SSF46458">
    <property type="entry name" value="Globin-like"/>
    <property type="match status" value="1"/>
</dbReference>
<dbReference type="GO" id="GO:0020037">
    <property type="term" value="F:heme binding"/>
    <property type="evidence" value="ECO:0007669"/>
    <property type="project" value="InterPro"/>
</dbReference>
<comment type="similarity">
    <text evidence="1">Belongs to the globin family.</text>
</comment>
<dbReference type="PANTHER" id="PTHR47768">
    <property type="entry name" value="GLOBIN RELATED-RELATED"/>
    <property type="match status" value="1"/>
</dbReference>
<evidence type="ECO:0000259" key="3">
    <source>
        <dbReference type="Pfam" id="PF00042"/>
    </source>
</evidence>
<evidence type="ECO:0000256" key="2">
    <source>
        <dbReference type="SAM" id="MobiDB-lite"/>
    </source>
</evidence>
<dbReference type="AlphaFoldDB" id="A0A0N5AAY2"/>
<reference evidence="5" key="1">
    <citation type="submission" date="2017-02" db="UniProtKB">
        <authorList>
            <consortium name="WormBaseParasite"/>
        </authorList>
    </citation>
    <scope>IDENTIFICATION</scope>
</reference>
<dbReference type="InterPro" id="IPR000971">
    <property type="entry name" value="Globin"/>
</dbReference>
<dbReference type="GO" id="GO:0005344">
    <property type="term" value="F:oxygen carrier activity"/>
    <property type="evidence" value="ECO:0007669"/>
    <property type="project" value="UniProtKB-KW"/>
</dbReference>
<evidence type="ECO:0000313" key="5">
    <source>
        <dbReference type="WBParaSite" id="SMUV_0000130801-mRNA-1"/>
    </source>
</evidence>
<keyword evidence="1" id="KW-0561">Oxygen transport</keyword>
<dbReference type="Proteomes" id="UP000046393">
    <property type="component" value="Unplaced"/>
</dbReference>
<dbReference type="InterPro" id="IPR012292">
    <property type="entry name" value="Globin/Proto"/>
</dbReference>
<name>A0A0N5AAY2_9BILA</name>
<dbReference type="Gene3D" id="1.10.490.10">
    <property type="entry name" value="Globins"/>
    <property type="match status" value="1"/>
</dbReference>
<organism evidence="4 5">
    <name type="scientific">Syphacia muris</name>
    <dbReference type="NCBI Taxonomy" id="451379"/>
    <lineage>
        <taxon>Eukaryota</taxon>
        <taxon>Metazoa</taxon>
        <taxon>Ecdysozoa</taxon>
        <taxon>Nematoda</taxon>
        <taxon>Chromadorea</taxon>
        <taxon>Rhabditida</taxon>
        <taxon>Spirurina</taxon>
        <taxon>Oxyuridomorpha</taxon>
        <taxon>Oxyuroidea</taxon>
        <taxon>Oxyuridae</taxon>
        <taxon>Syphacia</taxon>
    </lineage>
</organism>
<dbReference type="STRING" id="451379.A0A0N5AAY2"/>
<keyword evidence="1" id="KW-0349">Heme</keyword>
<keyword evidence="1" id="KW-0479">Metal-binding</keyword>
<keyword evidence="1" id="KW-0408">Iron</keyword>
<proteinExistence type="inferred from homology"/>
<feature type="region of interest" description="Disordered" evidence="2">
    <location>
        <begin position="1"/>
        <end position="74"/>
    </location>
</feature>
<dbReference type="Pfam" id="PF00042">
    <property type="entry name" value="Globin"/>
    <property type="match status" value="1"/>
</dbReference>
<sequence length="266" mass="30250">MGNQNTHTRRGQCRSTSDVIESSDKSASDTPSPFQSTSSLDSDSNNNHKNFHPEEEPIVTQATQYTQRRRRIPKVSRAASMNGVRQKKMLKKIPGFAAVSNNKLLSLECCDILRQTWQTVLDVNDGDQTKIGLSIYSKIFKKVPELRDVFMIPKEISNIADHAPFVRSALLLSSVIALCVRNIECLESEMGPVLIMYGRRHYHREKQGFKVSYITVFTKCITEYITESLGSGATLQTSITWHKMMSYISRKLVEGVELERCRLEQR</sequence>
<dbReference type="WBParaSite" id="SMUV_0000130801-mRNA-1">
    <property type="protein sequence ID" value="SMUV_0000130801-mRNA-1"/>
    <property type="gene ID" value="SMUV_0000130801"/>
</dbReference>